<dbReference type="RefSeq" id="WP_075797364.1">
    <property type="nucleotide sequence ID" value="NZ_CP015583.1"/>
</dbReference>
<dbReference type="InterPro" id="IPR003607">
    <property type="entry name" value="HD/PDEase_dom"/>
</dbReference>
<feature type="domain" description="HD/PDEase" evidence="2">
    <location>
        <begin position="64"/>
        <end position="260"/>
    </location>
</feature>
<evidence type="ECO:0000259" key="2">
    <source>
        <dbReference type="SMART" id="SM00471"/>
    </source>
</evidence>
<evidence type="ECO:0000313" key="3">
    <source>
        <dbReference type="EMBL" id="APT56420.1"/>
    </source>
</evidence>
<dbReference type="InterPro" id="IPR023293">
    <property type="entry name" value="dGTP_triP_hydro_central_sf"/>
</dbReference>
<dbReference type="Proteomes" id="UP000185494">
    <property type="component" value="Chromosome 1"/>
</dbReference>
<dbReference type="AlphaFoldDB" id="A0A1L7ACH9"/>
<protein>
    <submittedName>
        <fullName evidence="4">DNTP triphosphohydrolase</fullName>
    </submittedName>
    <submittedName>
        <fullName evidence="3">Deoxyguanosinetriphosphate triphosphohydrolase</fullName>
    </submittedName>
</protein>
<gene>
    <name evidence="4" type="primary">dgt</name>
    <name evidence="3" type="ORF">RGI145_04160</name>
    <name evidence="4" type="ORF">RQ831_14275</name>
</gene>
<organism evidence="3 5">
    <name type="scientific">Roseomonas gilardii</name>
    <dbReference type="NCBI Taxonomy" id="257708"/>
    <lineage>
        <taxon>Bacteria</taxon>
        <taxon>Pseudomonadati</taxon>
        <taxon>Pseudomonadota</taxon>
        <taxon>Alphaproteobacteria</taxon>
        <taxon>Acetobacterales</taxon>
        <taxon>Roseomonadaceae</taxon>
        <taxon>Roseomonas</taxon>
    </lineage>
</organism>
<dbReference type="Gene3D" id="1.10.3550.10">
    <property type="entry name" value="eoxyguanosinetriphosphate triphosphohydrolase domain-like"/>
    <property type="match status" value="1"/>
</dbReference>
<dbReference type="GO" id="GO:0016793">
    <property type="term" value="F:triphosphoric monoester hydrolase activity"/>
    <property type="evidence" value="ECO:0007669"/>
    <property type="project" value="InterPro"/>
</dbReference>
<keyword evidence="6" id="KW-1185">Reference proteome</keyword>
<proteinExistence type="predicted"/>
<dbReference type="NCBIfam" id="TIGR01353">
    <property type="entry name" value="dGTP_triPase"/>
    <property type="match status" value="1"/>
</dbReference>
<evidence type="ECO:0000313" key="4">
    <source>
        <dbReference type="EMBL" id="MDT8332224.1"/>
    </source>
</evidence>
<dbReference type="Gene3D" id="1.10.3210.10">
    <property type="entry name" value="Hypothetical protein af1432"/>
    <property type="match status" value="1"/>
</dbReference>
<evidence type="ECO:0000256" key="1">
    <source>
        <dbReference type="ARBA" id="ARBA00022801"/>
    </source>
</evidence>
<reference evidence="4 6" key="2">
    <citation type="journal article" date="2019" name="Microb. Pathog.">
        <title>Comparison of VITEK 2, MALDI-TOF MS, 16S rRNA gene sequencing, and whole-genome sequencing for identification of Roseomonas mucosa.</title>
        <authorList>
            <person name="Rudolph W.W."/>
            <person name="Gunzer F."/>
            <person name="Trauth M."/>
            <person name="Bunk B."/>
            <person name="Bigge R."/>
            <person name="Schrottner P."/>
        </authorList>
    </citation>
    <scope>NUCLEOTIDE SEQUENCE [LARGE SCALE GENOMIC DNA]</scope>
    <source>
        <strain evidence="4 6">DSM 103800</strain>
    </source>
</reference>
<dbReference type="InterPro" id="IPR027432">
    <property type="entry name" value="dGTP_triphosphohydrolase_C"/>
</dbReference>
<dbReference type="KEGG" id="rgi:RGI145_04160"/>
<dbReference type="SUPFAM" id="SSF109604">
    <property type="entry name" value="HD-domain/PDEase-like"/>
    <property type="match status" value="1"/>
</dbReference>
<dbReference type="STRING" id="257708.RGI145_04160"/>
<accession>A0A1L7ACH9</accession>
<evidence type="ECO:0000313" key="5">
    <source>
        <dbReference type="Proteomes" id="UP000185494"/>
    </source>
</evidence>
<dbReference type="eggNOG" id="COG0232">
    <property type="taxonomic scope" value="Bacteria"/>
</dbReference>
<keyword evidence="1 3" id="KW-0378">Hydrolase</keyword>
<reference evidence="3 5" key="1">
    <citation type="submission" date="2016-05" db="EMBL/GenBank/DDBJ databases">
        <title>Complete Genome and Methylome Analysis of Psychrotrophic Bacterial Isolates from Antarctic Lake Untersee.</title>
        <authorList>
            <person name="Fomenkov A."/>
            <person name="Akimov V.N."/>
            <person name="Vasilyeva L.V."/>
            <person name="Andersen D."/>
            <person name="Vincze T."/>
            <person name="Roberts R.J."/>
        </authorList>
    </citation>
    <scope>NUCLEOTIDE SEQUENCE [LARGE SCALE GENOMIC DNA]</scope>
    <source>
        <strain evidence="3 5">U14-5</strain>
    </source>
</reference>
<sequence length="453" mass="49606">MHWITLLDTRRLGPGSMSQEELFPGDDEPDGNPFQTDGDRIVFSRPFRRLQQKTQAHPLPFNAHVRNRLVHTLEVAAVGRSLGYAVGVRLGEELRATGRSADDLGYLVHAICLAHDIGNPPFGHAGEEVIAAWMSRWLREVGEGSGLELDPDLAYFDGNAQGFRVLTRADGHRGGGGLRLTVATLGGFLKYPWEAGDPRAARDGVQGVKFNVFATERGIFEEVRNACHLSGPLPRHPAVWLMEAADDIVYTLADLEDALELGILRFADYAAIVAPLAEISMARLEREADEGGRVTLLRTLATRRLLRAVAEVFMAHRQTILAGDLRPGESLTRLMGPVAPALFDALGIAARRTEEVIYFNARKVEFEIGAHDVLGKALSVFVPACLAFARANGDAAKLNLRERQALSLLLDYHPRPGMSVSEVMRCAVDFVAGMTDSYASWLAAKLRGLDTRV</sequence>
<dbReference type="EMBL" id="CP015583">
    <property type="protein sequence ID" value="APT56420.1"/>
    <property type="molecule type" value="Genomic_DNA"/>
</dbReference>
<name>A0A1L7ACH9_9PROT</name>
<dbReference type="Proteomes" id="UP001258945">
    <property type="component" value="Unassembled WGS sequence"/>
</dbReference>
<dbReference type="InterPro" id="IPR006261">
    <property type="entry name" value="dGTPase"/>
</dbReference>
<reference evidence="4" key="3">
    <citation type="submission" date="2023-09" db="EMBL/GenBank/DDBJ databases">
        <authorList>
            <person name="Schober I."/>
            <person name="Bunk B."/>
        </authorList>
    </citation>
    <scope>NUCLEOTIDE SEQUENCE</scope>
    <source>
        <strain evidence="4">DSM 103800</strain>
    </source>
</reference>
<dbReference type="SMART" id="SM00471">
    <property type="entry name" value="HDc"/>
    <property type="match status" value="1"/>
</dbReference>
<evidence type="ECO:0000313" key="6">
    <source>
        <dbReference type="Proteomes" id="UP001258945"/>
    </source>
</evidence>
<dbReference type="Gene3D" id="1.10.3410.10">
    <property type="entry name" value="putative deoxyguanosinetriphosphate triphosphohydrolase like domain"/>
    <property type="match status" value="1"/>
</dbReference>
<dbReference type="EMBL" id="JAVVDO010000024">
    <property type="protein sequence ID" value="MDT8332224.1"/>
    <property type="molecule type" value="Genomic_DNA"/>
</dbReference>